<dbReference type="EMBL" id="PDUU01000004">
    <property type="protein sequence ID" value="PHN98276.1"/>
    <property type="molecule type" value="Genomic_DNA"/>
</dbReference>
<evidence type="ECO:0000313" key="2">
    <source>
        <dbReference type="EMBL" id="PHN98276.1"/>
    </source>
</evidence>
<dbReference type="Pfam" id="PF04264">
    <property type="entry name" value="YceI"/>
    <property type="match status" value="1"/>
</dbReference>
<dbReference type="InterPro" id="IPR007372">
    <property type="entry name" value="Lipid/polyisoprenoid-bd_YceI"/>
</dbReference>
<feature type="domain" description="Lipid/polyisoprenoid-binding YceI-like" evidence="1">
    <location>
        <begin position="53"/>
        <end position="199"/>
    </location>
</feature>
<dbReference type="Gene3D" id="2.40.128.110">
    <property type="entry name" value="Lipid/polyisoprenoid-binding, YceI-like"/>
    <property type="match status" value="1"/>
</dbReference>
<organism evidence="2 3">
    <name type="scientific">Tenacibaculum discolor</name>
    <dbReference type="NCBI Taxonomy" id="361581"/>
    <lineage>
        <taxon>Bacteria</taxon>
        <taxon>Pseudomonadati</taxon>
        <taxon>Bacteroidota</taxon>
        <taxon>Flavobacteriia</taxon>
        <taxon>Flavobacteriales</taxon>
        <taxon>Flavobacteriaceae</taxon>
        <taxon>Tenacibaculum</taxon>
    </lineage>
</organism>
<dbReference type="Proteomes" id="UP000222163">
    <property type="component" value="Unassembled WGS sequence"/>
</dbReference>
<evidence type="ECO:0000313" key="3">
    <source>
        <dbReference type="Proteomes" id="UP000222163"/>
    </source>
</evidence>
<dbReference type="AlphaFoldDB" id="A0A2G1BW78"/>
<gene>
    <name evidence="2" type="ORF">CSC81_07710</name>
</gene>
<dbReference type="InterPro" id="IPR036761">
    <property type="entry name" value="TTHA0802/YceI-like_sf"/>
</dbReference>
<reference evidence="2 3" key="1">
    <citation type="journal article" date="2016" name="Nat. Commun.">
        <title>Microbial interactions lead to rapid micro-scale successions on model marine particles.</title>
        <authorList>
            <person name="Datta M.S."/>
            <person name="Sliwerska E."/>
            <person name="Gore J."/>
            <person name="Polz M.F."/>
            <person name="Cordero O.X."/>
        </authorList>
    </citation>
    <scope>NUCLEOTIDE SEQUENCE [LARGE SCALE GENOMIC DNA]</scope>
    <source>
        <strain evidence="2 3">4G03</strain>
    </source>
</reference>
<sequence length="219" mass="24493">MKTLNTNSMKTIKNRILLVGALLVIVLVSGFAKSTSTVTPKEIKEVTEVVKNKTINMFVTHGHCSTPFGGIVNDLKVDIPVRMDAGNPLENMSISFEVNPNSFRVCRGDEADLTARIKTKGVFINDQNDNITFRTTNVFVMGVDWYQINGMMSIKGVEREVKFFATGIRDSYKSMSSELVLQGQVNLLDWGIDYDKLVNGQSSNVPTKWLYLNMKIELS</sequence>
<dbReference type="SUPFAM" id="SSF101874">
    <property type="entry name" value="YceI-like"/>
    <property type="match status" value="1"/>
</dbReference>
<comment type="caution">
    <text evidence="2">The sequence shown here is derived from an EMBL/GenBank/DDBJ whole genome shotgun (WGS) entry which is preliminary data.</text>
</comment>
<protein>
    <recommendedName>
        <fullName evidence="1">Lipid/polyisoprenoid-binding YceI-like domain-containing protein</fullName>
    </recommendedName>
</protein>
<evidence type="ECO:0000259" key="1">
    <source>
        <dbReference type="Pfam" id="PF04264"/>
    </source>
</evidence>
<name>A0A2G1BW78_9FLAO</name>
<proteinExistence type="predicted"/>
<accession>A0A2G1BW78</accession>